<gene>
    <name evidence="1" type="ORF">H8S44_13455</name>
</gene>
<dbReference type="EMBL" id="JACOOR010000008">
    <property type="protein sequence ID" value="MBC5660768.1"/>
    <property type="molecule type" value="Genomic_DNA"/>
</dbReference>
<comment type="caution">
    <text evidence="1">The sequence shown here is derived from an EMBL/GenBank/DDBJ whole genome shotgun (WGS) entry which is preliminary data.</text>
</comment>
<organism evidence="1 2">
    <name type="scientific">Anaerosacchariphilus hominis</name>
    <dbReference type="NCBI Taxonomy" id="2763017"/>
    <lineage>
        <taxon>Bacteria</taxon>
        <taxon>Bacillati</taxon>
        <taxon>Bacillota</taxon>
        <taxon>Clostridia</taxon>
        <taxon>Lachnospirales</taxon>
        <taxon>Lachnospiraceae</taxon>
        <taxon>Anaerosacchariphilus</taxon>
    </lineage>
</organism>
<accession>A0A923LDU9</accession>
<reference evidence="1" key="1">
    <citation type="submission" date="2020-08" db="EMBL/GenBank/DDBJ databases">
        <title>Genome public.</title>
        <authorList>
            <person name="Liu C."/>
            <person name="Sun Q."/>
        </authorList>
    </citation>
    <scope>NUCLEOTIDE SEQUENCE</scope>
    <source>
        <strain evidence="1">NSJ-68</strain>
    </source>
</reference>
<keyword evidence="2" id="KW-1185">Reference proteome</keyword>
<sequence length="156" mass="18537">MSYQQTEKPRGFLYHYTTRDHLEDILRDGRIRRMGDKECWFCTSLEDTLELMQKTVMMEGKPYYGVGGVLRYYPVFVPESYVILRLQPRFQNGEWVRWNQELPLDAPTSLQEEAKRFSSLKVGFRGDLKFQEHPDIIELAPLLERQQRMGLKLTQS</sequence>
<evidence type="ECO:0000313" key="2">
    <source>
        <dbReference type="Proteomes" id="UP000649345"/>
    </source>
</evidence>
<name>A0A923LDU9_9FIRM</name>
<evidence type="ECO:0000313" key="1">
    <source>
        <dbReference type="EMBL" id="MBC5660768.1"/>
    </source>
</evidence>
<dbReference type="Proteomes" id="UP000649345">
    <property type="component" value="Unassembled WGS sequence"/>
</dbReference>
<proteinExistence type="predicted"/>
<dbReference type="RefSeq" id="WP_117471990.1">
    <property type="nucleotide sequence ID" value="NZ_JACOOR010000008.1"/>
</dbReference>
<dbReference type="AlphaFoldDB" id="A0A923LDU9"/>
<protein>
    <submittedName>
        <fullName evidence="1">Uncharacterized protein</fullName>
    </submittedName>
</protein>